<keyword evidence="1" id="KW-0812">Transmembrane</keyword>
<feature type="transmembrane region" description="Helical" evidence="1">
    <location>
        <begin position="61"/>
        <end position="80"/>
    </location>
</feature>
<dbReference type="Proteomes" id="UP001354709">
    <property type="component" value="Unassembled WGS sequence"/>
</dbReference>
<keyword evidence="3" id="KW-1185">Reference proteome</keyword>
<evidence type="ECO:0000313" key="3">
    <source>
        <dbReference type="Proteomes" id="UP001354709"/>
    </source>
</evidence>
<protein>
    <recommendedName>
        <fullName evidence="4">MFS transporter</fullName>
    </recommendedName>
</protein>
<reference evidence="2 3" key="1">
    <citation type="submission" date="2023-11" db="EMBL/GenBank/DDBJ databases">
        <title>30 novel species of actinomycetes from the DSMZ collection.</title>
        <authorList>
            <person name="Nouioui I."/>
        </authorList>
    </citation>
    <scope>NUCLEOTIDE SEQUENCE [LARGE SCALE GENOMIC DNA]</scope>
    <source>
        <strain evidence="2 3">DSM 41524</strain>
    </source>
</reference>
<proteinExistence type="predicted"/>
<gene>
    <name evidence="2" type="ORF">V2J94_17240</name>
</gene>
<evidence type="ECO:0000256" key="1">
    <source>
        <dbReference type="SAM" id="Phobius"/>
    </source>
</evidence>
<dbReference type="EMBL" id="JAZBJO010000009">
    <property type="protein sequence ID" value="MEE4593616.1"/>
    <property type="molecule type" value="Genomic_DNA"/>
</dbReference>
<sequence length="87" mass="8672">MTTVLFGFAAVPVVVWTDAALGADAMRVATVTSAVVMVVNAAFATAVTARRVLGALRGSTGLLLPLAAGATAGAFATRLAPPVLVFE</sequence>
<evidence type="ECO:0000313" key="2">
    <source>
        <dbReference type="EMBL" id="MEE4593616.1"/>
    </source>
</evidence>
<accession>A0ABU7PWW6</accession>
<keyword evidence="1" id="KW-1133">Transmembrane helix</keyword>
<feature type="transmembrane region" description="Helical" evidence="1">
    <location>
        <begin position="29"/>
        <end position="49"/>
    </location>
</feature>
<evidence type="ECO:0008006" key="4">
    <source>
        <dbReference type="Google" id="ProtNLM"/>
    </source>
</evidence>
<comment type="caution">
    <text evidence="2">The sequence shown here is derived from an EMBL/GenBank/DDBJ whole genome shotgun (WGS) entry which is preliminary data.</text>
</comment>
<keyword evidence="1" id="KW-0472">Membrane</keyword>
<organism evidence="2 3">
    <name type="scientific">Streptomyces asiaticus subsp. ignotus</name>
    <dbReference type="NCBI Taxonomy" id="3098222"/>
    <lineage>
        <taxon>Bacteria</taxon>
        <taxon>Bacillati</taxon>
        <taxon>Actinomycetota</taxon>
        <taxon>Actinomycetes</taxon>
        <taxon>Kitasatosporales</taxon>
        <taxon>Streptomycetaceae</taxon>
        <taxon>Streptomyces</taxon>
        <taxon>Streptomyces violaceusniger group</taxon>
    </lineage>
</organism>
<name>A0ABU7PWW6_9ACTN</name>